<dbReference type="RefSeq" id="WP_211870043.1">
    <property type="nucleotide sequence ID" value="NZ_JAAEDI010000018.1"/>
</dbReference>
<evidence type="ECO:0000313" key="2">
    <source>
        <dbReference type="EMBL" id="MBR0651374.1"/>
    </source>
</evidence>
<sequence>MSWDEIEQAASKPTTGPASLCSVSLKAARGGMQKLVVTLAAEVLAELGWASDQSVTLAVGRGDEAGFVQLRVREMGVRLRPIGRSTYRTVALRVPDDMARWEAPKKAASHQVVRVRGEVCCLLITLPWDLSGDPEGADEDEATAEEEAAAA</sequence>
<reference evidence="3" key="1">
    <citation type="journal article" date="2021" name="Syst. Appl. Microbiol.">
        <title>Roseomonas hellenica sp. nov., isolated from roots of wild-growing Alkanna tinctoria.</title>
        <authorList>
            <person name="Rat A."/>
            <person name="Naranjo H.D."/>
            <person name="Lebbe L."/>
            <person name="Cnockaert M."/>
            <person name="Krigas N."/>
            <person name="Grigoriadou K."/>
            <person name="Maloupa E."/>
            <person name="Willems A."/>
        </authorList>
    </citation>
    <scope>NUCLEOTIDE SEQUENCE [LARGE SCALE GENOMIC DNA]</scope>
    <source>
        <strain evidence="3">LMG 31159</strain>
    </source>
</reference>
<accession>A0ABS5EK33</accession>
<dbReference type="EMBL" id="JAAEDI010000018">
    <property type="protein sequence ID" value="MBR0651374.1"/>
    <property type="molecule type" value="Genomic_DNA"/>
</dbReference>
<proteinExistence type="predicted"/>
<feature type="region of interest" description="Disordered" evidence="1">
    <location>
        <begin position="131"/>
        <end position="151"/>
    </location>
</feature>
<name>A0ABS5EK33_9PROT</name>
<evidence type="ECO:0000256" key="1">
    <source>
        <dbReference type="SAM" id="MobiDB-lite"/>
    </source>
</evidence>
<dbReference type="Proteomes" id="UP000698752">
    <property type="component" value="Unassembled WGS sequence"/>
</dbReference>
<gene>
    <name evidence="2" type="ORF">GXW78_17000</name>
</gene>
<evidence type="ECO:0000313" key="3">
    <source>
        <dbReference type="Proteomes" id="UP000698752"/>
    </source>
</evidence>
<protein>
    <submittedName>
        <fullName evidence="2">Uncharacterized protein</fullName>
    </submittedName>
</protein>
<keyword evidence="3" id="KW-1185">Reference proteome</keyword>
<feature type="compositionally biased region" description="Acidic residues" evidence="1">
    <location>
        <begin position="135"/>
        <end position="151"/>
    </location>
</feature>
<organism evidence="2 3">
    <name type="scientific">Neoroseomonas terrae</name>
    <dbReference type="NCBI Taxonomy" id="424799"/>
    <lineage>
        <taxon>Bacteria</taxon>
        <taxon>Pseudomonadati</taxon>
        <taxon>Pseudomonadota</taxon>
        <taxon>Alphaproteobacteria</taxon>
        <taxon>Acetobacterales</taxon>
        <taxon>Acetobacteraceae</taxon>
        <taxon>Neoroseomonas</taxon>
    </lineage>
</organism>
<comment type="caution">
    <text evidence="2">The sequence shown here is derived from an EMBL/GenBank/DDBJ whole genome shotgun (WGS) entry which is preliminary data.</text>
</comment>